<comment type="caution">
    <text evidence="2">The sequence shown here is derived from an EMBL/GenBank/DDBJ whole genome shotgun (WGS) entry which is preliminary data.</text>
</comment>
<dbReference type="OrthoDB" id="259639at2759"/>
<reference evidence="3" key="2">
    <citation type="journal article" date="2021" name="Sci. Data">
        <title>Chromosome-scale genome sequencing, assembly and annotation of six genomes from subfamily Leishmaniinae.</title>
        <authorList>
            <person name="Almutairi H."/>
            <person name="Urbaniak M.D."/>
            <person name="Bates M.D."/>
            <person name="Jariyapan N."/>
            <person name="Kwakye-Nuako G."/>
            <person name="Thomaz Soccol V."/>
            <person name="Al-Salem W.S."/>
            <person name="Dillon R.J."/>
            <person name="Bates P.A."/>
            <person name="Gatherer D."/>
        </authorList>
    </citation>
    <scope>NUCLEOTIDE SEQUENCE [LARGE SCALE GENOMIC DNA]</scope>
</reference>
<dbReference type="AlphaFoldDB" id="A0A836GS65"/>
<dbReference type="RefSeq" id="XP_067178863.1">
    <property type="nucleotide sequence ID" value="XM_067320551.1"/>
</dbReference>
<dbReference type="EMBL" id="JAFEUZ010000022">
    <property type="protein sequence ID" value="KAG5479144.1"/>
    <property type="molecule type" value="Genomic_DNA"/>
</dbReference>
<organism evidence="2 3">
    <name type="scientific">Leishmania martiniquensis</name>
    <dbReference type="NCBI Taxonomy" id="1580590"/>
    <lineage>
        <taxon>Eukaryota</taxon>
        <taxon>Discoba</taxon>
        <taxon>Euglenozoa</taxon>
        <taxon>Kinetoplastea</taxon>
        <taxon>Metakinetoplastina</taxon>
        <taxon>Trypanosomatida</taxon>
        <taxon>Trypanosomatidae</taxon>
        <taxon>Leishmaniinae</taxon>
        <taxon>Leishmania</taxon>
    </lineage>
</organism>
<protein>
    <submittedName>
        <fullName evidence="2">Uncharacterized protein</fullName>
    </submittedName>
</protein>
<dbReference type="KEGG" id="lmat:92513063"/>
<keyword evidence="3" id="KW-1185">Reference proteome</keyword>
<evidence type="ECO:0000256" key="1">
    <source>
        <dbReference type="SAM" id="MobiDB-lite"/>
    </source>
</evidence>
<evidence type="ECO:0000313" key="2">
    <source>
        <dbReference type="EMBL" id="KAG5479144.1"/>
    </source>
</evidence>
<gene>
    <name evidence="2" type="ORF">LSCM1_02997</name>
</gene>
<feature type="region of interest" description="Disordered" evidence="1">
    <location>
        <begin position="311"/>
        <end position="330"/>
    </location>
</feature>
<feature type="compositionally biased region" description="Polar residues" evidence="1">
    <location>
        <begin position="201"/>
        <end position="214"/>
    </location>
</feature>
<sequence length="330" mass="34767">MTDHALLAGTAPNALEQPAGAGLEPRHATPARSYYNLAGSYSVLGFAGRKTLPEPVPPDAYCTVQRPMECLSRPPRLLAAKPLADAAELLHVPVPVHPTDTPLVLPAFSPSEGTRRPVTTCAHSPFRTVAMNDSTLVVESAVAEGKAKPALHPPARNVRVRPAAEIIASPFAANCACVEQLPQCGQTVLPTRRLRNRHASQTRTPPKSNKASSSATLWSEASLEENMLAFFGSQDGAMGLAASLSLGADHNAPACKDSSWAAVDTAHSSLCGLSISDCIFSAETTVTDKSSASSAFRGRVIDPQAALSFHRDGARRHRGVPKAGSDAEFR</sequence>
<dbReference type="GeneID" id="92513063"/>
<name>A0A836GS65_9TRYP</name>
<accession>A0A836GS65</accession>
<dbReference type="Proteomes" id="UP000673552">
    <property type="component" value="Unassembled WGS sequence"/>
</dbReference>
<reference evidence="3" key="1">
    <citation type="journal article" date="2021" name="Microbiol. Resour. Announc.">
        <title>LGAAP: Leishmaniinae Genome Assembly and Annotation Pipeline.</title>
        <authorList>
            <person name="Almutairi H."/>
            <person name="Urbaniak M.D."/>
            <person name="Bates M.D."/>
            <person name="Jariyapan N."/>
            <person name="Kwakye-Nuako G."/>
            <person name="Thomaz-Soccol V."/>
            <person name="Al-Salem W.S."/>
            <person name="Dillon R.J."/>
            <person name="Bates P.A."/>
            <person name="Gatherer D."/>
        </authorList>
    </citation>
    <scope>NUCLEOTIDE SEQUENCE [LARGE SCALE GENOMIC DNA]</scope>
</reference>
<feature type="region of interest" description="Disordered" evidence="1">
    <location>
        <begin position="195"/>
        <end position="214"/>
    </location>
</feature>
<evidence type="ECO:0000313" key="3">
    <source>
        <dbReference type="Proteomes" id="UP000673552"/>
    </source>
</evidence>
<proteinExistence type="predicted"/>
<feature type="region of interest" description="Disordered" evidence="1">
    <location>
        <begin position="1"/>
        <end position="27"/>
    </location>
</feature>